<comment type="caution">
    <text evidence="2">The sequence shown here is derived from an EMBL/GenBank/DDBJ whole genome shotgun (WGS) entry which is preliminary data.</text>
</comment>
<reference evidence="3" key="1">
    <citation type="journal article" date="2019" name="Int. J. Syst. Evol. Microbiol.">
        <title>The Global Catalogue of Microorganisms (GCM) 10K type strain sequencing project: providing services to taxonomists for standard genome sequencing and annotation.</title>
        <authorList>
            <consortium name="The Broad Institute Genomics Platform"/>
            <consortium name="The Broad Institute Genome Sequencing Center for Infectious Disease"/>
            <person name="Wu L."/>
            <person name="Ma J."/>
        </authorList>
    </citation>
    <scope>NUCLEOTIDE SEQUENCE [LARGE SCALE GENOMIC DNA]</scope>
    <source>
        <strain evidence="3">KCTC 42441</strain>
    </source>
</reference>
<dbReference type="Pfam" id="PF22688">
    <property type="entry name" value="Hda_lid"/>
    <property type="match status" value="1"/>
</dbReference>
<dbReference type="Proteomes" id="UP001595705">
    <property type="component" value="Unassembled WGS sequence"/>
</dbReference>
<dbReference type="Gene3D" id="1.10.8.60">
    <property type="match status" value="1"/>
</dbReference>
<dbReference type="PANTHER" id="PTHR30050:SF5">
    <property type="entry name" value="DNAA REGULATORY INACTIVATOR HDA"/>
    <property type="match status" value="1"/>
</dbReference>
<dbReference type="PANTHER" id="PTHR30050">
    <property type="entry name" value="CHROMOSOMAL REPLICATION INITIATOR PROTEIN DNAA"/>
    <property type="match status" value="1"/>
</dbReference>
<feature type="domain" description="Hda lid" evidence="1">
    <location>
        <begin position="170"/>
        <end position="234"/>
    </location>
</feature>
<sequence>MSRPGAPAAAQLPLALRYPPDQRLDGFVAAPSGALAQVEALATGRSGDWLYLFGAPASGKTHLALSACAAVEGDGRRSAYLPLAAAAGRLREALDALHDNPFIALDGLDAIAGGREDEHALFDFHNRARDAGIAVLYTARVAPDALPLALPDLRSRLSQCTRIALSPLDDDGRREVLRLRARRRGLAIDEAAIDWLLRRVDRDLSSLARLLDQLDRASLAEQRRITVPFLRQVLGGDANQGAP</sequence>
<evidence type="ECO:0000313" key="3">
    <source>
        <dbReference type="Proteomes" id="UP001595705"/>
    </source>
</evidence>
<evidence type="ECO:0000259" key="1">
    <source>
        <dbReference type="Pfam" id="PF22688"/>
    </source>
</evidence>
<dbReference type="EMBL" id="JBHRYA010000007">
    <property type="protein sequence ID" value="MFC3716964.1"/>
    <property type="molecule type" value="Genomic_DNA"/>
</dbReference>
<dbReference type="InterPro" id="IPR027417">
    <property type="entry name" value="P-loop_NTPase"/>
</dbReference>
<accession>A0ABV7XP98</accession>
<keyword evidence="3" id="KW-1185">Reference proteome</keyword>
<proteinExistence type="predicted"/>
<dbReference type="InterPro" id="IPR017788">
    <property type="entry name" value="Hda"/>
</dbReference>
<dbReference type="InterPro" id="IPR055199">
    <property type="entry name" value="Hda_lid"/>
</dbReference>
<dbReference type="NCBIfam" id="TIGR03420">
    <property type="entry name" value="DnaA_homol_Hda"/>
    <property type="match status" value="1"/>
</dbReference>
<evidence type="ECO:0000313" key="2">
    <source>
        <dbReference type="EMBL" id="MFC3716964.1"/>
    </source>
</evidence>
<dbReference type="SUPFAM" id="SSF52540">
    <property type="entry name" value="P-loop containing nucleoside triphosphate hydrolases"/>
    <property type="match status" value="1"/>
</dbReference>
<gene>
    <name evidence="2" type="primary">hda</name>
    <name evidence="2" type="ORF">ACFONC_12450</name>
</gene>
<organism evidence="2 3">
    <name type="scientific">Luteimonas soli</name>
    <dbReference type="NCBI Taxonomy" id="1648966"/>
    <lineage>
        <taxon>Bacteria</taxon>
        <taxon>Pseudomonadati</taxon>
        <taxon>Pseudomonadota</taxon>
        <taxon>Gammaproteobacteria</taxon>
        <taxon>Lysobacterales</taxon>
        <taxon>Lysobacteraceae</taxon>
        <taxon>Luteimonas</taxon>
    </lineage>
</organism>
<dbReference type="Gene3D" id="3.40.50.300">
    <property type="entry name" value="P-loop containing nucleotide triphosphate hydrolases"/>
    <property type="match status" value="1"/>
</dbReference>
<dbReference type="RefSeq" id="WP_386744496.1">
    <property type="nucleotide sequence ID" value="NZ_JBHRYA010000007.1"/>
</dbReference>
<name>A0ABV7XP98_9GAMM</name>
<protein>
    <submittedName>
        <fullName evidence="2">DnaA regulatory inactivator Hda</fullName>
    </submittedName>
</protein>